<keyword evidence="8" id="KW-1185">Reference proteome</keyword>
<dbReference type="InterPro" id="IPR036236">
    <property type="entry name" value="Znf_C2H2_sf"/>
</dbReference>
<keyword evidence="4" id="KW-0862">Zinc</keyword>
<sequence>MTTYCRRCQRQFRNNHAFQDHIDNSSYHNFCFVCDMDFRDPENRDKHEKDKHNACSDCERTFAAPSQLSAHMRSETHVGRQYTCACDEDFSSPAGLLLHIERGGCTEYSGHKLMHLIGIGVRRRATGYYRPDADVCLGRKHIFMINPIKAIRKEMQGHTNIAYHERHQNYVCQYCLDYFDYTRELGKHLAEAELPDSVSIRYCCEDCDREFDFPSGLCQHYESGCC</sequence>
<feature type="domain" description="C2H2-type" evidence="6">
    <location>
        <begin position="53"/>
        <end position="82"/>
    </location>
</feature>
<evidence type="ECO:0000256" key="4">
    <source>
        <dbReference type="ARBA" id="ARBA00022833"/>
    </source>
</evidence>
<evidence type="ECO:0000256" key="2">
    <source>
        <dbReference type="ARBA" id="ARBA00022737"/>
    </source>
</evidence>
<evidence type="ECO:0000256" key="3">
    <source>
        <dbReference type="ARBA" id="ARBA00022771"/>
    </source>
</evidence>
<evidence type="ECO:0000259" key="6">
    <source>
        <dbReference type="PROSITE" id="PS50157"/>
    </source>
</evidence>
<keyword evidence="2" id="KW-0677">Repeat</keyword>
<dbReference type="SMART" id="SM00355">
    <property type="entry name" value="ZnF_C2H2"/>
    <property type="match status" value="4"/>
</dbReference>
<name>A0AAN8RMG4_9PEZI</name>
<dbReference type="EMBL" id="JAVHNR010000005">
    <property type="protein sequence ID" value="KAK6342314.1"/>
    <property type="molecule type" value="Genomic_DNA"/>
</dbReference>
<proteinExistence type="predicted"/>
<dbReference type="AlphaFoldDB" id="A0AAN8RMG4"/>
<dbReference type="PROSITE" id="PS50157">
    <property type="entry name" value="ZINC_FINGER_C2H2_2"/>
    <property type="match status" value="1"/>
</dbReference>
<accession>A0AAN8RMG4</accession>
<dbReference type="PANTHER" id="PTHR24379">
    <property type="entry name" value="KRAB AND ZINC FINGER DOMAIN-CONTAINING"/>
    <property type="match status" value="1"/>
</dbReference>
<comment type="caution">
    <text evidence="7">The sequence shown here is derived from an EMBL/GenBank/DDBJ whole genome shotgun (WGS) entry which is preliminary data.</text>
</comment>
<organism evidence="7 8">
    <name type="scientific">Orbilia javanica</name>
    <dbReference type="NCBI Taxonomy" id="47235"/>
    <lineage>
        <taxon>Eukaryota</taxon>
        <taxon>Fungi</taxon>
        <taxon>Dikarya</taxon>
        <taxon>Ascomycota</taxon>
        <taxon>Pezizomycotina</taxon>
        <taxon>Orbiliomycetes</taxon>
        <taxon>Orbiliales</taxon>
        <taxon>Orbiliaceae</taxon>
        <taxon>Orbilia</taxon>
    </lineage>
</organism>
<keyword evidence="1" id="KW-0479">Metal-binding</keyword>
<dbReference type="GO" id="GO:0008270">
    <property type="term" value="F:zinc ion binding"/>
    <property type="evidence" value="ECO:0007669"/>
    <property type="project" value="UniProtKB-KW"/>
</dbReference>
<dbReference type="Gene3D" id="3.30.160.60">
    <property type="entry name" value="Classic Zinc Finger"/>
    <property type="match status" value="2"/>
</dbReference>
<keyword evidence="3 5" id="KW-0863">Zinc-finger</keyword>
<evidence type="ECO:0000256" key="1">
    <source>
        <dbReference type="ARBA" id="ARBA00022723"/>
    </source>
</evidence>
<dbReference type="PROSITE" id="PS00028">
    <property type="entry name" value="ZINC_FINGER_C2H2_1"/>
    <property type="match status" value="1"/>
</dbReference>
<evidence type="ECO:0000256" key="5">
    <source>
        <dbReference type="PROSITE-ProRule" id="PRU00042"/>
    </source>
</evidence>
<dbReference type="SUPFAM" id="SSF57667">
    <property type="entry name" value="beta-beta-alpha zinc fingers"/>
    <property type="match status" value="1"/>
</dbReference>
<dbReference type="Proteomes" id="UP001313282">
    <property type="component" value="Unassembled WGS sequence"/>
</dbReference>
<dbReference type="InterPro" id="IPR013087">
    <property type="entry name" value="Znf_C2H2_type"/>
</dbReference>
<protein>
    <recommendedName>
        <fullName evidence="6">C2H2-type domain-containing protein</fullName>
    </recommendedName>
</protein>
<evidence type="ECO:0000313" key="8">
    <source>
        <dbReference type="Proteomes" id="UP001313282"/>
    </source>
</evidence>
<reference evidence="7 8" key="1">
    <citation type="submission" date="2019-10" db="EMBL/GenBank/DDBJ databases">
        <authorList>
            <person name="Palmer J.M."/>
        </authorList>
    </citation>
    <scope>NUCLEOTIDE SEQUENCE [LARGE SCALE GENOMIC DNA]</scope>
    <source>
        <strain evidence="7 8">TWF718</strain>
    </source>
</reference>
<dbReference type="Pfam" id="PF00096">
    <property type="entry name" value="zf-C2H2"/>
    <property type="match status" value="1"/>
</dbReference>
<gene>
    <name evidence="7" type="ORF">TWF718_007717</name>
</gene>
<dbReference type="PANTHER" id="PTHR24379:SF121">
    <property type="entry name" value="C2H2-TYPE DOMAIN-CONTAINING PROTEIN"/>
    <property type="match status" value="1"/>
</dbReference>
<evidence type="ECO:0000313" key="7">
    <source>
        <dbReference type="EMBL" id="KAK6342314.1"/>
    </source>
</evidence>